<dbReference type="AlphaFoldDB" id="A0A0F9EJG3"/>
<sequence length="137" mass="15969">DIPIVQNINAGLIERYIKCWYEDVESKPDLYNKIAELWKTVIKSNRKIGPAIIQDIYKTLTNADHPDYIGAITMYILPQFEGLLEKDIINTIKNIKKLEFIGREDEEELDQYASEFFGINKDSFKNFKQKEPVAPLE</sequence>
<proteinExistence type="predicted"/>
<name>A0A0F9EJG3_9ZZZZ</name>
<comment type="caution">
    <text evidence="1">The sequence shown here is derived from an EMBL/GenBank/DDBJ whole genome shotgun (WGS) entry which is preliminary data.</text>
</comment>
<protein>
    <submittedName>
        <fullName evidence="1">Uncharacterized protein</fullName>
    </submittedName>
</protein>
<dbReference type="EMBL" id="LAZR01027218">
    <property type="protein sequence ID" value="KKL66401.1"/>
    <property type="molecule type" value="Genomic_DNA"/>
</dbReference>
<evidence type="ECO:0000313" key="1">
    <source>
        <dbReference type="EMBL" id="KKL66401.1"/>
    </source>
</evidence>
<organism evidence="1">
    <name type="scientific">marine sediment metagenome</name>
    <dbReference type="NCBI Taxonomy" id="412755"/>
    <lineage>
        <taxon>unclassified sequences</taxon>
        <taxon>metagenomes</taxon>
        <taxon>ecological metagenomes</taxon>
    </lineage>
</organism>
<reference evidence="1" key="1">
    <citation type="journal article" date="2015" name="Nature">
        <title>Complex archaea that bridge the gap between prokaryotes and eukaryotes.</title>
        <authorList>
            <person name="Spang A."/>
            <person name="Saw J.H."/>
            <person name="Jorgensen S.L."/>
            <person name="Zaremba-Niedzwiedzka K."/>
            <person name="Martijn J."/>
            <person name="Lind A.E."/>
            <person name="van Eijk R."/>
            <person name="Schleper C."/>
            <person name="Guy L."/>
            <person name="Ettema T.J."/>
        </authorList>
    </citation>
    <scope>NUCLEOTIDE SEQUENCE</scope>
</reference>
<feature type="non-terminal residue" evidence="1">
    <location>
        <position position="1"/>
    </location>
</feature>
<gene>
    <name evidence="1" type="ORF">LCGC14_2145360</name>
</gene>
<accession>A0A0F9EJG3</accession>